<accession>A0A397SJL6</accession>
<gene>
    <name evidence="2" type="ORF">C1645_697465</name>
</gene>
<feature type="domain" description="Ubiquitin-like" evidence="1">
    <location>
        <begin position="1"/>
        <end position="79"/>
    </location>
</feature>
<reference evidence="2 3" key="1">
    <citation type="submission" date="2018-06" db="EMBL/GenBank/DDBJ databases">
        <title>Comparative genomics reveals the genomic features of Rhizophagus irregularis, R. cerebriforme, R. diaphanum and Gigaspora rosea, and their symbiotic lifestyle signature.</title>
        <authorList>
            <person name="Morin E."/>
            <person name="San Clemente H."/>
            <person name="Chen E.C.H."/>
            <person name="De La Providencia I."/>
            <person name="Hainaut M."/>
            <person name="Kuo A."/>
            <person name="Kohler A."/>
            <person name="Murat C."/>
            <person name="Tang N."/>
            <person name="Roy S."/>
            <person name="Loubradou J."/>
            <person name="Henrissat B."/>
            <person name="Grigoriev I.V."/>
            <person name="Corradi N."/>
            <person name="Roux C."/>
            <person name="Martin F.M."/>
        </authorList>
    </citation>
    <scope>NUCLEOTIDE SEQUENCE [LARGE SCALE GENOMIC DNA]</scope>
    <source>
        <strain evidence="2 3">DAOM 227022</strain>
    </source>
</reference>
<dbReference type="Gene3D" id="3.10.20.90">
    <property type="entry name" value="Phosphatidylinositol 3-kinase Catalytic Subunit, Chain A, domain 1"/>
    <property type="match status" value="1"/>
</dbReference>
<evidence type="ECO:0000259" key="1">
    <source>
        <dbReference type="PROSITE" id="PS50053"/>
    </source>
</evidence>
<protein>
    <submittedName>
        <fullName evidence="2">Ubiquitin</fullName>
    </submittedName>
</protein>
<dbReference type="AlphaFoldDB" id="A0A397SJL6"/>
<dbReference type="InterPro" id="IPR050158">
    <property type="entry name" value="Ubiquitin_ubiquitin-like"/>
</dbReference>
<dbReference type="OrthoDB" id="428577at2759"/>
<evidence type="ECO:0000313" key="2">
    <source>
        <dbReference type="EMBL" id="RIA85832.1"/>
    </source>
</evidence>
<dbReference type="InterPro" id="IPR029071">
    <property type="entry name" value="Ubiquitin-like_domsf"/>
</dbReference>
<proteinExistence type="predicted"/>
<dbReference type="SUPFAM" id="SSF54236">
    <property type="entry name" value="Ubiquitin-like"/>
    <property type="match status" value="1"/>
</dbReference>
<dbReference type="InterPro" id="IPR019956">
    <property type="entry name" value="Ubiquitin_dom"/>
</dbReference>
<sequence>GFEILLEVKPSDTIDSIKRKIQDIKGILPYQQLLYFAGETENIKIIRGKGGWLEVGRTLSEYNIQNESTIFLVLDLPGGGDCFIFQD</sequence>
<dbReference type="SMART" id="SM00213">
    <property type="entry name" value="UBQ"/>
    <property type="match status" value="1"/>
</dbReference>
<dbReference type="PRINTS" id="PR00348">
    <property type="entry name" value="UBIQUITIN"/>
</dbReference>
<keyword evidence="3" id="KW-1185">Reference proteome</keyword>
<dbReference type="InterPro" id="IPR000626">
    <property type="entry name" value="Ubiquitin-like_dom"/>
</dbReference>
<comment type="caution">
    <text evidence="2">The sequence shown here is derived from an EMBL/GenBank/DDBJ whole genome shotgun (WGS) entry which is preliminary data.</text>
</comment>
<name>A0A397SJL6_9GLOM</name>
<feature type="non-terminal residue" evidence="2">
    <location>
        <position position="1"/>
    </location>
</feature>
<dbReference type="STRING" id="658196.A0A397SJL6"/>
<dbReference type="EMBL" id="QKYT01000401">
    <property type="protein sequence ID" value="RIA85832.1"/>
    <property type="molecule type" value="Genomic_DNA"/>
</dbReference>
<dbReference type="Pfam" id="PF00240">
    <property type="entry name" value="ubiquitin"/>
    <property type="match status" value="1"/>
</dbReference>
<evidence type="ECO:0000313" key="3">
    <source>
        <dbReference type="Proteomes" id="UP000265703"/>
    </source>
</evidence>
<dbReference type="PROSITE" id="PS50053">
    <property type="entry name" value="UBIQUITIN_2"/>
    <property type="match status" value="1"/>
</dbReference>
<organism evidence="2 3">
    <name type="scientific">Glomus cerebriforme</name>
    <dbReference type="NCBI Taxonomy" id="658196"/>
    <lineage>
        <taxon>Eukaryota</taxon>
        <taxon>Fungi</taxon>
        <taxon>Fungi incertae sedis</taxon>
        <taxon>Mucoromycota</taxon>
        <taxon>Glomeromycotina</taxon>
        <taxon>Glomeromycetes</taxon>
        <taxon>Glomerales</taxon>
        <taxon>Glomeraceae</taxon>
        <taxon>Glomus</taxon>
    </lineage>
</organism>
<dbReference type="PANTHER" id="PTHR10666">
    <property type="entry name" value="UBIQUITIN"/>
    <property type="match status" value="1"/>
</dbReference>
<dbReference type="Proteomes" id="UP000265703">
    <property type="component" value="Unassembled WGS sequence"/>
</dbReference>